<comment type="caution">
    <text evidence="1">The sequence shown here is derived from an EMBL/GenBank/DDBJ whole genome shotgun (WGS) entry which is preliminary data.</text>
</comment>
<accession>A0A645JD87</accession>
<evidence type="ECO:0000313" key="1">
    <source>
        <dbReference type="EMBL" id="MPN61416.1"/>
    </source>
</evidence>
<gene>
    <name evidence="1" type="ORF">SDC9_209153</name>
</gene>
<dbReference type="AlphaFoldDB" id="A0A645JD87"/>
<proteinExistence type="predicted"/>
<dbReference type="EMBL" id="VSSQ01138002">
    <property type="protein sequence ID" value="MPN61416.1"/>
    <property type="molecule type" value="Genomic_DNA"/>
</dbReference>
<sequence>MGGQHLGVGIHIHALAPGLLQQHFQVFQVMAGDQDAGPVPHADIHPGDLGVAVGGGIGLIQQRHALHPRRAGIQHQLYQIGDAQAVVHGFRQGGLDECVHFLIFLH</sequence>
<protein>
    <submittedName>
        <fullName evidence="1">Uncharacterized protein</fullName>
    </submittedName>
</protein>
<organism evidence="1">
    <name type="scientific">bioreactor metagenome</name>
    <dbReference type="NCBI Taxonomy" id="1076179"/>
    <lineage>
        <taxon>unclassified sequences</taxon>
        <taxon>metagenomes</taxon>
        <taxon>ecological metagenomes</taxon>
    </lineage>
</organism>
<name>A0A645JD87_9ZZZZ</name>
<reference evidence="1" key="1">
    <citation type="submission" date="2019-08" db="EMBL/GenBank/DDBJ databases">
        <authorList>
            <person name="Kucharzyk K."/>
            <person name="Murdoch R.W."/>
            <person name="Higgins S."/>
            <person name="Loffler F."/>
        </authorList>
    </citation>
    <scope>NUCLEOTIDE SEQUENCE</scope>
</reference>